<keyword evidence="4" id="KW-1185">Reference proteome</keyword>
<name>D8FGG7_EREGS</name>
<dbReference type="KEGG" id="ago:AGOS_AGR294CA"/>
<protein>
    <submittedName>
        <fullName evidence="3">AGR294C-Ap</fullName>
    </submittedName>
</protein>
<evidence type="ECO:0000313" key="3">
    <source>
        <dbReference type="EMBL" id="ADJ41744.1"/>
    </source>
</evidence>
<dbReference type="HOGENOM" id="CLU_1094052_0_0_1"/>
<feature type="coiled-coil region" evidence="1">
    <location>
        <begin position="127"/>
        <end position="154"/>
    </location>
</feature>
<evidence type="ECO:0000256" key="1">
    <source>
        <dbReference type="SAM" id="Coils"/>
    </source>
</evidence>
<keyword evidence="1" id="KW-0175">Coiled coil</keyword>
<feature type="compositionally biased region" description="Pro residues" evidence="2">
    <location>
        <begin position="88"/>
        <end position="112"/>
    </location>
</feature>
<dbReference type="RefSeq" id="NP_001342237.1">
    <property type="nucleotide sequence ID" value="NM_001355363.1"/>
</dbReference>
<dbReference type="Proteomes" id="UP000000591">
    <property type="component" value="Chromosome VII"/>
</dbReference>
<feature type="compositionally biased region" description="Basic and acidic residues" evidence="2">
    <location>
        <begin position="71"/>
        <end position="86"/>
    </location>
</feature>
<reference evidence="3 4" key="1">
    <citation type="journal article" date="2004" name="Science">
        <title>The Ashbya gossypii genome as a tool for mapping the ancient Saccharomyces cerevisiae genome.</title>
        <authorList>
            <person name="Dietrich F.S."/>
            <person name="Voegeli S."/>
            <person name="Brachat S."/>
            <person name="Lerch A."/>
            <person name="Gates K."/>
            <person name="Steiner S."/>
            <person name="Mohr C."/>
            <person name="Pohlmann R."/>
            <person name="Luedi P."/>
            <person name="Choi S."/>
            <person name="Wing R.A."/>
            <person name="Flavier A."/>
            <person name="Gaffney T.D."/>
            <person name="Philippsen P."/>
        </authorList>
    </citation>
    <scope>NUCLEOTIDE SEQUENCE [LARGE SCALE GENOMIC DNA]</scope>
    <source>
        <strain evidence="4">ATCC 10895 / CBS 109.51 / FGSC 9923 / NRRL Y-1056</strain>
    </source>
</reference>
<reference evidence="4" key="2">
    <citation type="journal article" date="2013" name="G3 (Bethesda)">
        <title>Genomes of Ashbya fungi isolated from insects reveal four mating-type loci, numerous translocations, lack of transposons, and distinct gene duplications.</title>
        <authorList>
            <person name="Dietrich F.S."/>
            <person name="Voegeli S."/>
            <person name="Kuo S."/>
            <person name="Philippsen P."/>
        </authorList>
    </citation>
    <scope>GENOME REANNOTATION</scope>
    <source>
        <strain evidence="4">ATCC 10895 / CBS 109.51 / FGSC 9923 / NRRL Y-1056</strain>
    </source>
</reference>
<accession>D8FGG7</accession>
<sequence>MKFDKVQDALAYVNEQLRRKGFLRESEALRLRPHADDDAGLLQLADDRRAINTINKLLNRVAALEAQLRAQESRVPRERSARDRSPRRSPPSRSPPPRSPPPRSPRSPPPRSPASAPVGRARTFRPDRAAQAQLRRLQLRVDQLREQLHAASRAGGPPDVTWGAPLPLPDPAADPPGPQADLPTALADLAREHTAAAAALRDAKLLLEHTNRYVYTKFVLGLRPDLPPPPLPEDPDLRELLRDWDEIRALLPRT</sequence>
<dbReference type="eggNOG" id="ENOG502SCQR">
    <property type="taxonomic scope" value="Eukaryota"/>
</dbReference>
<proteinExistence type="predicted"/>
<dbReference type="OrthoDB" id="4035321at2759"/>
<gene>
    <name evidence="3" type="ORF">AGOS_AGR294CA</name>
</gene>
<dbReference type="EMBL" id="AE016820">
    <property type="protein sequence ID" value="ADJ41744.1"/>
    <property type="molecule type" value="Genomic_DNA"/>
</dbReference>
<evidence type="ECO:0000313" key="4">
    <source>
        <dbReference type="Proteomes" id="UP000000591"/>
    </source>
</evidence>
<feature type="region of interest" description="Disordered" evidence="2">
    <location>
        <begin position="69"/>
        <end position="125"/>
    </location>
</feature>
<dbReference type="GeneID" id="9487564"/>
<dbReference type="InParanoid" id="D8FGG7"/>
<evidence type="ECO:0000256" key="2">
    <source>
        <dbReference type="SAM" id="MobiDB-lite"/>
    </source>
</evidence>
<organism evidence="3 4">
    <name type="scientific">Eremothecium gossypii (strain ATCC 10895 / CBS 109.51 / FGSC 9923 / NRRL Y-1056)</name>
    <name type="common">Yeast</name>
    <name type="synonym">Ashbya gossypii</name>
    <dbReference type="NCBI Taxonomy" id="284811"/>
    <lineage>
        <taxon>Eukaryota</taxon>
        <taxon>Fungi</taxon>
        <taxon>Dikarya</taxon>
        <taxon>Ascomycota</taxon>
        <taxon>Saccharomycotina</taxon>
        <taxon>Saccharomycetes</taxon>
        <taxon>Saccharomycetales</taxon>
        <taxon>Saccharomycetaceae</taxon>
        <taxon>Eremothecium</taxon>
    </lineage>
</organism>
<dbReference type="OMA" id="DWHDIAN"/>
<dbReference type="AlphaFoldDB" id="D8FGG7"/>